<evidence type="ECO:0000313" key="3">
    <source>
        <dbReference type="EMBL" id="AKT42357.1"/>
    </source>
</evidence>
<name>A0A0K1ENX6_CHOCO</name>
<evidence type="ECO:0000256" key="2">
    <source>
        <dbReference type="SAM" id="SignalP"/>
    </source>
</evidence>
<dbReference type="STRING" id="52.CMC5_065830"/>
<feature type="signal peptide" evidence="2">
    <location>
        <begin position="1"/>
        <end position="17"/>
    </location>
</feature>
<keyword evidence="4" id="KW-1185">Reference proteome</keyword>
<evidence type="ECO:0008006" key="5">
    <source>
        <dbReference type="Google" id="ProtNLM"/>
    </source>
</evidence>
<dbReference type="Pfam" id="PF07676">
    <property type="entry name" value="PD40"/>
    <property type="match status" value="5"/>
</dbReference>
<dbReference type="RefSeq" id="WP_050433997.1">
    <property type="nucleotide sequence ID" value="NZ_CP012159.1"/>
</dbReference>
<keyword evidence="2" id="KW-0732">Signal</keyword>
<evidence type="ECO:0000256" key="1">
    <source>
        <dbReference type="ARBA" id="ARBA00009820"/>
    </source>
</evidence>
<proteinExistence type="inferred from homology"/>
<comment type="similarity">
    <text evidence="1">Belongs to the TolB family.</text>
</comment>
<reference evidence="3" key="1">
    <citation type="submission" date="2015-07" db="EMBL/GenBank/DDBJ databases">
        <title>Genome analysis of myxobacterium Chondromyces crocatus Cm c5 reveals a high potential for natural compound synthesis and the genetic basis for the loss of fruiting body formation.</title>
        <authorList>
            <person name="Zaburannyi N."/>
            <person name="Bunk B."/>
            <person name="Maier J."/>
            <person name="Overmann J."/>
            <person name="Mueller R."/>
        </authorList>
    </citation>
    <scope>NUCLEOTIDE SEQUENCE [LARGE SCALE GENOMIC DNA]</scope>
    <source>
        <strain evidence="3">Cm c5</strain>
    </source>
</reference>
<dbReference type="EMBL" id="CP012159">
    <property type="protein sequence ID" value="AKT42357.1"/>
    <property type="molecule type" value="Genomic_DNA"/>
</dbReference>
<dbReference type="OrthoDB" id="262125at2"/>
<protein>
    <recommendedName>
        <fullName evidence="5">TolB protein</fullName>
    </recommendedName>
</protein>
<gene>
    <name evidence="3" type="ORF">CMC5_065830</name>
</gene>
<dbReference type="InterPro" id="IPR011659">
    <property type="entry name" value="WD40"/>
</dbReference>
<dbReference type="PANTHER" id="PTHR36842">
    <property type="entry name" value="PROTEIN TOLB HOMOLOG"/>
    <property type="match status" value="1"/>
</dbReference>
<dbReference type="AlphaFoldDB" id="A0A0K1ENX6"/>
<organism evidence="3 4">
    <name type="scientific">Chondromyces crocatus</name>
    <dbReference type="NCBI Taxonomy" id="52"/>
    <lineage>
        <taxon>Bacteria</taxon>
        <taxon>Pseudomonadati</taxon>
        <taxon>Myxococcota</taxon>
        <taxon>Polyangia</taxon>
        <taxon>Polyangiales</taxon>
        <taxon>Polyangiaceae</taxon>
        <taxon>Chondromyces</taxon>
    </lineage>
</organism>
<dbReference type="KEGG" id="ccro:CMC5_065830"/>
<dbReference type="Proteomes" id="UP000067626">
    <property type="component" value="Chromosome"/>
</dbReference>
<dbReference type="PROSITE" id="PS51257">
    <property type="entry name" value="PROKAR_LIPOPROTEIN"/>
    <property type="match status" value="1"/>
</dbReference>
<dbReference type="InterPro" id="IPR011042">
    <property type="entry name" value="6-blade_b-propeller_TolB-like"/>
</dbReference>
<evidence type="ECO:0000313" key="4">
    <source>
        <dbReference type="Proteomes" id="UP000067626"/>
    </source>
</evidence>
<accession>A0A0K1ENX6</accession>
<dbReference type="Gene3D" id="2.120.10.30">
    <property type="entry name" value="TolB, C-terminal domain"/>
    <property type="match status" value="2"/>
</dbReference>
<dbReference type="PANTHER" id="PTHR36842:SF1">
    <property type="entry name" value="PROTEIN TOLB"/>
    <property type="match status" value="1"/>
</dbReference>
<dbReference type="SUPFAM" id="SSF82171">
    <property type="entry name" value="DPP6 N-terminal domain-like"/>
    <property type="match status" value="1"/>
</dbReference>
<feature type="chain" id="PRO_5005459775" description="TolB protein" evidence="2">
    <location>
        <begin position="18"/>
        <end position="390"/>
    </location>
</feature>
<sequence length="390" mass="42594">MSRLLPLLLAVPALLSAACGSSETPPKEPLGAMPEASTTAKPEWLPFRIRAGKPVESDPKEKHLTELRQLTFGGENAEAYWSPDSRKLILQSTRGNDECDQIYLLDLGTGETNRVSNGQGKTTCSYFFYPGDKGPEKVLFASSHEHSPACPPKPDRSQGYVWPLDEFDIYTANPDGTDIKPFITGKGYDAEATIAFDGSRIVFTSTRDGDLDLYTSNLDGTDIKRITTTPGYDGGAFFSPDSTKLVWRASRPEGAELEEYKALLAKGMVRPSKLEIVVASADGANPRTITKNGRANFGPYFLPDSRRVIFSSDMASPPGHRGVPNFELFVVDSEGTPGPEGAPTPERITHYEGFDGFPMFSPDGQYLVFASNRFGGKPGETNLFVARWVE</sequence>